<evidence type="ECO:0000313" key="6">
    <source>
        <dbReference type="Proteomes" id="UP000054408"/>
    </source>
</evidence>
<dbReference type="OrthoDB" id="2993351at2759"/>
<dbReference type="InterPro" id="IPR011057">
    <property type="entry name" value="Mss4-like_sf"/>
</dbReference>
<dbReference type="SUPFAM" id="SSF51316">
    <property type="entry name" value="Mss4-like"/>
    <property type="match status" value="1"/>
</dbReference>
<evidence type="ECO:0000256" key="3">
    <source>
        <dbReference type="ARBA" id="ARBA00022833"/>
    </source>
</evidence>
<dbReference type="PROSITE" id="PS51891">
    <property type="entry name" value="CENP_V_GFA"/>
    <property type="match status" value="1"/>
</dbReference>
<evidence type="ECO:0000256" key="1">
    <source>
        <dbReference type="ARBA" id="ARBA00005495"/>
    </source>
</evidence>
<evidence type="ECO:0000259" key="4">
    <source>
        <dbReference type="PROSITE" id="PS51891"/>
    </source>
</evidence>
<comment type="similarity">
    <text evidence="1">Belongs to the Gfa family.</text>
</comment>
<dbReference type="InterPro" id="IPR006913">
    <property type="entry name" value="CENP-V/GFA"/>
</dbReference>
<dbReference type="Gene3D" id="2.170.150.70">
    <property type="match status" value="1"/>
</dbReference>
<dbReference type="PANTHER" id="PTHR28620">
    <property type="entry name" value="CENTROMERE PROTEIN V"/>
    <property type="match status" value="1"/>
</dbReference>
<sequence>MAAHDDEVTGGAEVTLSGGCHCGALRFRIAVELSEEGGVPAAECNCTMCSKKGFLHIIVPDAVMHREEEEGALGTYTFNTHTAKHHFCTRCGTCPYYVPRSNPDGWSVNARCLDLFTTGIDFSKLTITRIDGQNWESAVGDSLAHLSRVPAAASSSSTSAVMDDSA</sequence>
<keyword evidence="2" id="KW-0479">Metal-binding</keyword>
<dbReference type="Proteomes" id="UP000054408">
    <property type="component" value="Unassembled WGS sequence"/>
</dbReference>
<dbReference type="OMA" id="DCSLCRR"/>
<name>A0A0L0D240_THETB</name>
<dbReference type="Pfam" id="PF04828">
    <property type="entry name" value="GFA"/>
    <property type="match status" value="1"/>
</dbReference>
<reference evidence="5 6" key="1">
    <citation type="submission" date="2010-05" db="EMBL/GenBank/DDBJ databases">
        <title>The Genome Sequence of Thecamonas trahens ATCC 50062.</title>
        <authorList>
            <consortium name="The Broad Institute Genome Sequencing Platform"/>
            <person name="Russ C."/>
            <person name="Cuomo C."/>
            <person name="Shea T."/>
            <person name="Young S.K."/>
            <person name="Zeng Q."/>
            <person name="Koehrsen M."/>
            <person name="Haas B."/>
            <person name="Borodovsky M."/>
            <person name="Guigo R."/>
            <person name="Alvarado L."/>
            <person name="Berlin A."/>
            <person name="Bochicchio J."/>
            <person name="Borenstein D."/>
            <person name="Chapman S."/>
            <person name="Chen Z."/>
            <person name="Freedman E."/>
            <person name="Gellesch M."/>
            <person name="Goldberg J."/>
            <person name="Griggs A."/>
            <person name="Gujja S."/>
            <person name="Heilman E."/>
            <person name="Heiman D."/>
            <person name="Hepburn T."/>
            <person name="Howarth C."/>
            <person name="Jen D."/>
            <person name="Larson L."/>
            <person name="Mehta T."/>
            <person name="Park D."/>
            <person name="Pearson M."/>
            <person name="Roberts A."/>
            <person name="Saif S."/>
            <person name="Shenoy N."/>
            <person name="Sisk P."/>
            <person name="Stolte C."/>
            <person name="Sykes S."/>
            <person name="Thomson T."/>
            <person name="Walk T."/>
            <person name="White J."/>
            <person name="Yandava C."/>
            <person name="Burger G."/>
            <person name="Gray M.W."/>
            <person name="Holland P.W.H."/>
            <person name="King N."/>
            <person name="Lang F.B.F."/>
            <person name="Roger A.J."/>
            <person name="Ruiz-Trillo I."/>
            <person name="Lander E."/>
            <person name="Nusbaum C."/>
        </authorList>
    </citation>
    <scope>NUCLEOTIDE SEQUENCE [LARGE SCALE GENOMIC DNA]</scope>
    <source>
        <strain evidence="5 6">ATCC 50062</strain>
    </source>
</reference>
<accession>A0A0L0D240</accession>
<dbReference type="GO" id="GO:0016846">
    <property type="term" value="F:carbon-sulfur lyase activity"/>
    <property type="evidence" value="ECO:0007669"/>
    <property type="project" value="InterPro"/>
</dbReference>
<keyword evidence="3" id="KW-0862">Zinc</keyword>
<proteinExistence type="inferred from homology"/>
<dbReference type="InterPro" id="IPR052355">
    <property type="entry name" value="CENP-V-like"/>
</dbReference>
<protein>
    <submittedName>
        <fullName evidence="5">Glutathione-dependent formaldehyde-activating enzyme</fullName>
    </submittedName>
</protein>
<dbReference type="STRING" id="461836.A0A0L0D240"/>
<dbReference type="GO" id="GO:0046872">
    <property type="term" value="F:metal ion binding"/>
    <property type="evidence" value="ECO:0007669"/>
    <property type="project" value="UniProtKB-KW"/>
</dbReference>
<evidence type="ECO:0000256" key="2">
    <source>
        <dbReference type="ARBA" id="ARBA00022723"/>
    </source>
</evidence>
<dbReference type="PANTHER" id="PTHR28620:SF1">
    <property type="entry name" value="CENP-V_GFA DOMAIN-CONTAINING PROTEIN"/>
    <property type="match status" value="1"/>
</dbReference>
<dbReference type="AlphaFoldDB" id="A0A0L0D240"/>
<dbReference type="GeneID" id="25562451"/>
<organism evidence="5 6">
    <name type="scientific">Thecamonas trahens ATCC 50062</name>
    <dbReference type="NCBI Taxonomy" id="461836"/>
    <lineage>
        <taxon>Eukaryota</taxon>
        <taxon>Apusozoa</taxon>
        <taxon>Apusomonadida</taxon>
        <taxon>Apusomonadidae</taxon>
        <taxon>Thecamonas</taxon>
    </lineage>
</organism>
<feature type="domain" description="CENP-V/GFA" evidence="4">
    <location>
        <begin position="16"/>
        <end position="136"/>
    </location>
</feature>
<dbReference type="eggNOG" id="KOG4192">
    <property type="taxonomic scope" value="Eukaryota"/>
</dbReference>
<evidence type="ECO:0000313" key="5">
    <source>
        <dbReference type="EMBL" id="KNC46347.1"/>
    </source>
</evidence>
<keyword evidence="6" id="KW-1185">Reference proteome</keyword>
<dbReference type="EMBL" id="GL349442">
    <property type="protein sequence ID" value="KNC46347.1"/>
    <property type="molecule type" value="Genomic_DNA"/>
</dbReference>
<dbReference type="RefSeq" id="XP_013760640.1">
    <property type="nucleotide sequence ID" value="XM_013905186.1"/>
</dbReference>
<gene>
    <name evidence="5" type="ORF">AMSG_02799</name>
</gene>